<dbReference type="RefSeq" id="WP_346057503.1">
    <property type="nucleotide sequence ID" value="NZ_BAAAOP010000004.1"/>
</dbReference>
<dbReference type="InterPro" id="IPR007814">
    <property type="entry name" value="PaaA_PaaC"/>
</dbReference>
<dbReference type="EMBL" id="BAAAOP010000004">
    <property type="protein sequence ID" value="GAA2186690.1"/>
    <property type="molecule type" value="Genomic_DNA"/>
</dbReference>
<protein>
    <submittedName>
        <fullName evidence="1">Phenylacetate-CoA oxygenase subunit PaaC</fullName>
    </submittedName>
</protein>
<dbReference type="InterPro" id="IPR011882">
    <property type="entry name" value="PaaC"/>
</dbReference>
<dbReference type="InterPro" id="IPR012347">
    <property type="entry name" value="Ferritin-like"/>
</dbReference>
<comment type="caution">
    <text evidence="1">The sequence shown here is derived from an EMBL/GenBank/DDBJ whole genome shotgun (WGS) entry which is preliminary data.</text>
</comment>
<dbReference type="Pfam" id="PF05138">
    <property type="entry name" value="PaaA_PaaC"/>
    <property type="match status" value="1"/>
</dbReference>
<dbReference type="PANTHER" id="PTHR30458">
    <property type="entry name" value="PHENYLACETIC ACID DEGRADATION PROTEIN PAA"/>
    <property type="match status" value="1"/>
</dbReference>
<reference evidence="2" key="1">
    <citation type="journal article" date="2019" name="Int. J. Syst. Evol. Microbiol.">
        <title>The Global Catalogue of Microorganisms (GCM) 10K type strain sequencing project: providing services to taxonomists for standard genome sequencing and annotation.</title>
        <authorList>
            <consortium name="The Broad Institute Genomics Platform"/>
            <consortium name="The Broad Institute Genome Sequencing Center for Infectious Disease"/>
            <person name="Wu L."/>
            <person name="Ma J."/>
        </authorList>
    </citation>
    <scope>NUCLEOTIDE SEQUENCE [LARGE SCALE GENOMIC DNA]</scope>
    <source>
        <strain evidence="2">JCM 14919</strain>
    </source>
</reference>
<dbReference type="NCBIfam" id="TIGR02158">
    <property type="entry name" value="PA_CoA_Oxy3"/>
    <property type="match status" value="1"/>
</dbReference>
<evidence type="ECO:0000313" key="2">
    <source>
        <dbReference type="Proteomes" id="UP001501084"/>
    </source>
</evidence>
<proteinExistence type="predicted"/>
<dbReference type="PANTHER" id="PTHR30458:SF0">
    <property type="entry name" value="1,2-PHENYLACETYL-COA EPOXIDASE, SUBUNIT C"/>
    <property type="match status" value="1"/>
</dbReference>
<name>A0ABP5MXP5_9MICO</name>
<dbReference type="PIRSF" id="PIRSF037834">
    <property type="entry name" value="PA_CoA_Oase3"/>
    <property type="match status" value="1"/>
</dbReference>
<gene>
    <name evidence="1" type="primary">paaC</name>
    <name evidence="1" type="ORF">GCM10009786_08440</name>
</gene>
<organism evidence="1 2">
    <name type="scientific">Leucobacter alluvii</name>
    <dbReference type="NCBI Taxonomy" id="340321"/>
    <lineage>
        <taxon>Bacteria</taxon>
        <taxon>Bacillati</taxon>
        <taxon>Actinomycetota</taxon>
        <taxon>Actinomycetes</taxon>
        <taxon>Micrococcales</taxon>
        <taxon>Microbacteriaceae</taxon>
        <taxon>Leucobacter</taxon>
    </lineage>
</organism>
<accession>A0ABP5MXP5</accession>
<sequence length="279" mass="30942">MSTEPAAAAADLHGDVSVDDLHLADELAGSGEVAAPETAEYALRLGDDALILSQQLGWWVSRGPELEEDLALSNIALDLLGHARSLLRYAGSATGRSEDDLAFWRDEPEFRNCWLVEQPNGHYGDTIARQFLCSAYQAELYRGLLSSTDATLRAIAGKAEREVRYHLDHSAQWILRLALGTDESRGRIAVSLRDLWPYVDELFTDDPLIDRLSGIAVRPSDLRAGFDDTVRTVLSEAELELPDVQPARARGRDGQHSTRLGYILAEMQWLPRRHPGASW</sequence>
<dbReference type="InterPro" id="IPR052703">
    <property type="entry name" value="Aromatic_CoA_ox/epox"/>
</dbReference>
<evidence type="ECO:0000313" key="1">
    <source>
        <dbReference type="EMBL" id="GAA2186690.1"/>
    </source>
</evidence>
<dbReference type="Gene3D" id="1.20.1260.10">
    <property type="match status" value="1"/>
</dbReference>
<dbReference type="SUPFAM" id="SSF47240">
    <property type="entry name" value="Ferritin-like"/>
    <property type="match status" value="1"/>
</dbReference>
<keyword evidence="2" id="KW-1185">Reference proteome</keyword>
<dbReference type="Proteomes" id="UP001501084">
    <property type="component" value="Unassembled WGS sequence"/>
</dbReference>
<dbReference type="InterPro" id="IPR009078">
    <property type="entry name" value="Ferritin-like_SF"/>
</dbReference>